<keyword evidence="2" id="KW-1185">Reference proteome</keyword>
<comment type="caution">
    <text evidence="1">The sequence shown here is derived from an EMBL/GenBank/DDBJ whole genome shotgun (WGS) entry which is preliminary data.</text>
</comment>
<sequence length="253" mass="28584">MKLLLAGSTGYIGTEILKQCIAHNYIQRIYCLTRKPLDQHWFKGKNGDKVIEILHENYEEYPEMLLRRLREEGVEGCIWALGGNSIAQYKNIDEARRVSINYPIQCAEALARDVATGLSPQAMPKKKFPFRFIFMSAWGAEQDQFRSLWLWSDSRKIKGTAEKGLFDIADASQEIQGHKCFQVIALRPGQVIAGGDAIGTLLWEATVPSIAVDRLGQTAIRQALMGTGDEKKRIIENKECLGEDWAQVNTFTF</sequence>
<dbReference type="AlphaFoldDB" id="A0A4U0U212"/>
<dbReference type="InterPro" id="IPR036291">
    <property type="entry name" value="NAD(P)-bd_dom_sf"/>
</dbReference>
<dbReference type="PANTHER" id="PTHR14097">
    <property type="entry name" value="OXIDOREDUCTASE HTATIP2"/>
    <property type="match status" value="1"/>
</dbReference>
<protein>
    <submittedName>
        <fullName evidence="1">Uncharacterized protein</fullName>
    </submittedName>
</protein>
<accession>A0A4U0U212</accession>
<dbReference type="Gene3D" id="3.40.50.720">
    <property type="entry name" value="NAD(P)-binding Rossmann-like Domain"/>
    <property type="match status" value="1"/>
</dbReference>
<gene>
    <name evidence="1" type="ORF">B0A50_03413</name>
</gene>
<proteinExistence type="predicted"/>
<evidence type="ECO:0000313" key="1">
    <source>
        <dbReference type="EMBL" id="TKA29001.1"/>
    </source>
</evidence>
<reference evidence="1 2" key="1">
    <citation type="submission" date="2017-03" db="EMBL/GenBank/DDBJ databases">
        <title>Genomes of endolithic fungi from Antarctica.</title>
        <authorList>
            <person name="Coleine C."/>
            <person name="Masonjones S."/>
            <person name="Stajich J.E."/>
        </authorList>
    </citation>
    <scope>NUCLEOTIDE SEQUENCE [LARGE SCALE GENOMIC DNA]</scope>
    <source>
        <strain evidence="1 2">CCFEE 6315</strain>
    </source>
</reference>
<name>A0A4U0U212_9PEZI</name>
<dbReference type="PANTHER" id="PTHR14097:SF8">
    <property type="entry name" value="NAD(P)-BINDING DOMAIN-CONTAINING PROTEIN"/>
    <property type="match status" value="1"/>
</dbReference>
<organism evidence="1 2">
    <name type="scientific">Salinomyces thailandicus</name>
    <dbReference type="NCBI Taxonomy" id="706561"/>
    <lineage>
        <taxon>Eukaryota</taxon>
        <taxon>Fungi</taxon>
        <taxon>Dikarya</taxon>
        <taxon>Ascomycota</taxon>
        <taxon>Pezizomycotina</taxon>
        <taxon>Dothideomycetes</taxon>
        <taxon>Dothideomycetidae</taxon>
        <taxon>Mycosphaerellales</taxon>
        <taxon>Teratosphaeriaceae</taxon>
        <taxon>Salinomyces</taxon>
    </lineage>
</organism>
<evidence type="ECO:0000313" key="2">
    <source>
        <dbReference type="Proteomes" id="UP000308549"/>
    </source>
</evidence>
<dbReference type="OrthoDB" id="3535423at2759"/>
<dbReference type="EMBL" id="NAJL01000016">
    <property type="protein sequence ID" value="TKA29001.1"/>
    <property type="molecule type" value="Genomic_DNA"/>
</dbReference>
<dbReference type="SUPFAM" id="SSF51735">
    <property type="entry name" value="NAD(P)-binding Rossmann-fold domains"/>
    <property type="match status" value="1"/>
</dbReference>
<dbReference type="Proteomes" id="UP000308549">
    <property type="component" value="Unassembled WGS sequence"/>
</dbReference>